<reference evidence="6" key="1">
    <citation type="journal article" date="2021" name="PeerJ">
        <title>Extensive microbial diversity within the chicken gut microbiome revealed by metagenomics and culture.</title>
        <authorList>
            <person name="Gilroy R."/>
            <person name="Ravi A."/>
            <person name="Getino M."/>
            <person name="Pursley I."/>
            <person name="Horton D.L."/>
            <person name="Alikhan N.F."/>
            <person name="Baker D."/>
            <person name="Gharbi K."/>
            <person name="Hall N."/>
            <person name="Watson M."/>
            <person name="Adriaenssens E.M."/>
            <person name="Foster-Nyarko E."/>
            <person name="Jarju S."/>
            <person name="Secka A."/>
            <person name="Antonio M."/>
            <person name="Oren A."/>
            <person name="Chaudhuri R.R."/>
            <person name="La Ragione R."/>
            <person name="Hildebrand F."/>
            <person name="Pallen M.J."/>
        </authorList>
    </citation>
    <scope>NUCLEOTIDE SEQUENCE</scope>
    <source>
        <strain evidence="6">ChiHjej11B10-19426</strain>
    </source>
</reference>
<feature type="domain" description="Phosphotyrosine protein phosphatase I" evidence="5">
    <location>
        <begin position="3"/>
        <end position="151"/>
    </location>
</feature>
<proteinExistence type="inferred from homology"/>
<dbReference type="InterPro" id="IPR036196">
    <property type="entry name" value="Ptyr_pPase_sf"/>
</dbReference>
<feature type="active site" evidence="4">
    <location>
        <position position="15"/>
    </location>
</feature>
<dbReference type="SUPFAM" id="SSF52788">
    <property type="entry name" value="Phosphotyrosine protein phosphatases I"/>
    <property type="match status" value="1"/>
</dbReference>
<feature type="active site" description="Nucleophile" evidence="4">
    <location>
        <position position="9"/>
    </location>
</feature>
<dbReference type="FunFam" id="3.40.50.2300:FF:000113">
    <property type="entry name" value="Low molecular weight protein-tyrosine-phosphatase"/>
    <property type="match status" value="1"/>
</dbReference>
<keyword evidence="3" id="KW-0904">Protein phosphatase</keyword>
<evidence type="ECO:0000256" key="3">
    <source>
        <dbReference type="ARBA" id="ARBA00022912"/>
    </source>
</evidence>
<dbReference type="PRINTS" id="PR00719">
    <property type="entry name" value="LMWPTPASE"/>
</dbReference>
<keyword evidence="2" id="KW-0378">Hydrolase</keyword>
<dbReference type="InterPro" id="IPR052995">
    <property type="entry name" value="LMW-PTP"/>
</dbReference>
<sequence length="156" mass="17729">MKKKILFVCMGNICRSPAAEEIFRQKVAAAGLGDRYEIDSAGTYSGHQGDLPDPRMRRAAERRGYVLTHRARPVMDEDFGRFDMLIAMDDRNVDSLERLAFTLDDRAKIYRMADFGKGGYDHVPDPYYEGSEGFERVLDMLEDACGGLLDYTERSL</sequence>
<dbReference type="Gene3D" id="3.40.50.2300">
    <property type="match status" value="1"/>
</dbReference>
<dbReference type="AlphaFoldDB" id="A0A9D2ILE8"/>
<dbReference type="PANTHER" id="PTHR47439:SF1">
    <property type="entry name" value="ACID PHOSPHATASE"/>
    <property type="match status" value="1"/>
</dbReference>
<gene>
    <name evidence="6" type="ORF">H9816_01055</name>
</gene>
<evidence type="ECO:0000256" key="4">
    <source>
        <dbReference type="PIRSR" id="PIRSR617867-1"/>
    </source>
</evidence>
<dbReference type="PANTHER" id="PTHR47439">
    <property type="entry name" value="LOW MOLECULAR WEIGHT PHOSPHOTYROSINE PROTEIN PHOSPHATASE-RELATED"/>
    <property type="match status" value="1"/>
</dbReference>
<dbReference type="CDD" id="cd16343">
    <property type="entry name" value="LMWPTP"/>
    <property type="match status" value="1"/>
</dbReference>
<evidence type="ECO:0000256" key="2">
    <source>
        <dbReference type="ARBA" id="ARBA00022801"/>
    </source>
</evidence>
<organism evidence="6 7">
    <name type="scientific">Candidatus Tidjanibacter faecipullorum</name>
    <dbReference type="NCBI Taxonomy" id="2838766"/>
    <lineage>
        <taxon>Bacteria</taxon>
        <taxon>Pseudomonadati</taxon>
        <taxon>Bacteroidota</taxon>
        <taxon>Bacteroidia</taxon>
        <taxon>Bacteroidales</taxon>
        <taxon>Rikenellaceae</taxon>
        <taxon>Tidjanibacter</taxon>
    </lineage>
</organism>
<evidence type="ECO:0000313" key="7">
    <source>
        <dbReference type="Proteomes" id="UP000824014"/>
    </source>
</evidence>
<comment type="similarity">
    <text evidence="1">Belongs to the low molecular weight phosphotyrosine protein phosphatase family.</text>
</comment>
<reference evidence="6" key="2">
    <citation type="submission" date="2021-04" db="EMBL/GenBank/DDBJ databases">
        <authorList>
            <person name="Gilroy R."/>
        </authorList>
    </citation>
    <scope>NUCLEOTIDE SEQUENCE</scope>
    <source>
        <strain evidence="6">ChiHjej11B10-19426</strain>
    </source>
</reference>
<accession>A0A9D2ILE8</accession>
<evidence type="ECO:0000313" key="6">
    <source>
        <dbReference type="EMBL" id="HIZ14492.1"/>
    </source>
</evidence>
<dbReference type="Proteomes" id="UP000824014">
    <property type="component" value="Unassembled WGS sequence"/>
</dbReference>
<dbReference type="GO" id="GO:0004725">
    <property type="term" value="F:protein tyrosine phosphatase activity"/>
    <property type="evidence" value="ECO:0007669"/>
    <property type="project" value="InterPro"/>
</dbReference>
<feature type="active site" description="Proton donor" evidence="4">
    <location>
        <position position="125"/>
    </location>
</feature>
<evidence type="ECO:0000256" key="1">
    <source>
        <dbReference type="ARBA" id="ARBA00011063"/>
    </source>
</evidence>
<protein>
    <submittedName>
        <fullName evidence="6">Low molecular weight phosphotyrosine protein phosphatase</fullName>
    </submittedName>
</protein>
<dbReference type="InterPro" id="IPR017867">
    <property type="entry name" value="Tyr_phospatase_low_mol_wt"/>
</dbReference>
<dbReference type="Pfam" id="PF01451">
    <property type="entry name" value="LMWPc"/>
    <property type="match status" value="1"/>
</dbReference>
<name>A0A9D2ILE8_9BACT</name>
<dbReference type="SMART" id="SM00226">
    <property type="entry name" value="LMWPc"/>
    <property type="match status" value="1"/>
</dbReference>
<evidence type="ECO:0000259" key="5">
    <source>
        <dbReference type="SMART" id="SM00226"/>
    </source>
</evidence>
<dbReference type="EMBL" id="DXCC01000004">
    <property type="protein sequence ID" value="HIZ14492.1"/>
    <property type="molecule type" value="Genomic_DNA"/>
</dbReference>
<dbReference type="InterPro" id="IPR023485">
    <property type="entry name" value="Ptyr_pPase"/>
</dbReference>
<comment type="caution">
    <text evidence="6">The sequence shown here is derived from an EMBL/GenBank/DDBJ whole genome shotgun (WGS) entry which is preliminary data.</text>
</comment>